<dbReference type="InterPro" id="IPR036388">
    <property type="entry name" value="WH-like_DNA-bd_sf"/>
</dbReference>
<dbReference type="Proteomes" id="UP000589036">
    <property type="component" value="Unassembled WGS sequence"/>
</dbReference>
<gene>
    <name evidence="10" type="ORF">HDA32_005936</name>
</gene>
<dbReference type="GO" id="GO:0003908">
    <property type="term" value="F:methylated-DNA-[protein]-cysteine S-methyltransferase activity"/>
    <property type="evidence" value="ECO:0007669"/>
    <property type="project" value="UniProtKB-EC"/>
</dbReference>
<dbReference type="Gene3D" id="1.10.10.10">
    <property type="entry name" value="Winged helix-like DNA-binding domain superfamily/Winged helix DNA-binding domain"/>
    <property type="match status" value="1"/>
</dbReference>
<evidence type="ECO:0000313" key="10">
    <source>
        <dbReference type="EMBL" id="NYE50816.1"/>
    </source>
</evidence>
<keyword evidence="3 10" id="KW-0808">Transferase</keyword>
<dbReference type="NCBIfam" id="TIGR00589">
    <property type="entry name" value="ogt"/>
    <property type="match status" value="1"/>
</dbReference>
<evidence type="ECO:0000256" key="2">
    <source>
        <dbReference type="ARBA" id="ARBA00022603"/>
    </source>
</evidence>
<comment type="catalytic activity">
    <reaction evidence="6">
        <text>a 6-O-methyl-2'-deoxyguanosine in DNA + L-cysteinyl-[protein] = S-methyl-L-cysteinyl-[protein] + a 2'-deoxyguanosine in DNA</text>
        <dbReference type="Rhea" id="RHEA:24000"/>
        <dbReference type="Rhea" id="RHEA-COMP:10131"/>
        <dbReference type="Rhea" id="RHEA-COMP:10132"/>
        <dbReference type="Rhea" id="RHEA-COMP:11367"/>
        <dbReference type="Rhea" id="RHEA-COMP:11368"/>
        <dbReference type="ChEBI" id="CHEBI:29950"/>
        <dbReference type="ChEBI" id="CHEBI:82612"/>
        <dbReference type="ChEBI" id="CHEBI:85445"/>
        <dbReference type="ChEBI" id="CHEBI:85448"/>
        <dbReference type="EC" id="2.1.1.63"/>
    </reaction>
</comment>
<evidence type="ECO:0000256" key="4">
    <source>
        <dbReference type="ARBA" id="ARBA00022763"/>
    </source>
</evidence>
<dbReference type="RefSeq" id="WP_179646231.1">
    <property type="nucleotide sequence ID" value="NZ_BAAAYY010000005.1"/>
</dbReference>
<keyword evidence="5" id="KW-0234">DNA repair</keyword>
<proteinExistence type="predicted"/>
<dbReference type="Gene3D" id="3.30.160.70">
    <property type="entry name" value="Methylated DNA-protein cysteine methyltransferase domain"/>
    <property type="match status" value="1"/>
</dbReference>
<dbReference type="CDD" id="cd06445">
    <property type="entry name" value="ATase"/>
    <property type="match status" value="1"/>
</dbReference>
<dbReference type="InterPro" id="IPR036631">
    <property type="entry name" value="MGMT_N_sf"/>
</dbReference>
<evidence type="ECO:0000313" key="11">
    <source>
        <dbReference type="Proteomes" id="UP000589036"/>
    </source>
</evidence>
<dbReference type="EC" id="2.1.1.63" evidence="10"/>
<accession>A0A852U1S6</accession>
<evidence type="ECO:0000259" key="8">
    <source>
        <dbReference type="Pfam" id="PF01035"/>
    </source>
</evidence>
<organism evidence="10 11">
    <name type="scientific">Spinactinospora alkalitolerans</name>
    <dbReference type="NCBI Taxonomy" id="687207"/>
    <lineage>
        <taxon>Bacteria</taxon>
        <taxon>Bacillati</taxon>
        <taxon>Actinomycetota</taxon>
        <taxon>Actinomycetes</taxon>
        <taxon>Streptosporangiales</taxon>
        <taxon>Nocardiopsidaceae</taxon>
        <taxon>Spinactinospora</taxon>
    </lineage>
</organism>
<feature type="compositionally biased region" description="Basic residues" evidence="7">
    <location>
        <begin position="1"/>
        <end position="11"/>
    </location>
</feature>
<evidence type="ECO:0000259" key="9">
    <source>
        <dbReference type="Pfam" id="PF02870"/>
    </source>
</evidence>
<sequence length="224" mass="24700">MTKTWRGKRRDRLGGIDQPDDDDLDALIRATTSGQRWADPPRRPEPPAEDARFDVVTGTAETPVGFLSLALTQRGLVCCSFDPEETLLPRLARAVSSRIGTHEARLDPVRRELNAYFEGRLTSFSVPLDLRLTSDFGRVVLRSLLRVPYGSTATYQGLAEGVGRGNAVRAVVNTLATNPICVLLPCHRVIPDGYPHETGPYAGGPDAKRYLLTLEEFKKRSRSG</sequence>
<dbReference type="PROSITE" id="PS00374">
    <property type="entry name" value="MGMT"/>
    <property type="match status" value="1"/>
</dbReference>
<dbReference type="GO" id="GO:0032259">
    <property type="term" value="P:methylation"/>
    <property type="evidence" value="ECO:0007669"/>
    <property type="project" value="UniProtKB-KW"/>
</dbReference>
<feature type="region of interest" description="Disordered" evidence="7">
    <location>
        <begin position="1"/>
        <end position="23"/>
    </location>
</feature>
<dbReference type="InterPro" id="IPR036217">
    <property type="entry name" value="MethylDNA_cys_MeTrfase_DNAb"/>
</dbReference>
<dbReference type="EMBL" id="JACCCC010000001">
    <property type="protein sequence ID" value="NYE50816.1"/>
    <property type="molecule type" value="Genomic_DNA"/>
</dbReference>
<feature type="domain" description="Methylated-DNA-[protein]-cysteine S-methyltransferase DNA binding" evidence="8">
    <location>
        <begin position="136"/>
        <end position="216"/>
    </location>
</feature>
<dbReference type="GO" id="GO:0006281">
    <property type="term" value="P:DNA repair"/>
    <property type="evidence" value="ECO:0007669"/>
    <property type="project" value="UniProtKB-KW"/>
</dbReference>
<dbReference type="InterPro" id="IPR008332">
    <property type="entry name" value="MethylG_MeTrfase_N"/>
</dbReference>
<evidence type="ECO:0000256" key="1">
    <source>
        <dbReference type="ARBA" id="ARBA00001286"/>
    </source>
</evidence>
<comment type="catalytic activity">
    <reaction evidence="1">
        <text>a 4-O-methyl-thymidine in DNA + L-cysteinyl-[protein] = a thymidine in DNA + S-methyl-L-cysteinyl-[protein]</text>
        <dbReference type="Rhea" id="RHEA:53428"/>
        <dbReference type="Rhea" id="RHEA-COMP:10131"/>
        <dbReference type="Rhea" id="RHEA-COMP:10132"/>
        <dbReference type="Rhea" id="RHEA-COMP:13555"/>
        <dbReference type="Rhea" id="RHEA-COMP:13556"/>
        <dbReference type="ChEBI" id="CHEBI:29950"/>
        <dbReference type="ChEBI" id="CHEBI:82612"/>
        <dbReference type="ChEBI" id="CHEBI:137386"/>
        <dbReference type="ChEBI" id="CHEBI:137387"/>
        <dbReference type="EC" id="2.1.1.63"/>
    </reaction>
</comment>
<comment type="caution">
    <text evidence="10">The sequence shown here is derived from an EMBL/GenBank/DDBJ whole genome shotgun (WGS) entry which is preliminary data.</text>
</comment>
<dbReference type="Pfam" id="PF02870">
    <property type="entry name" value="Methyltransf_1N"/>
    <property type="match status" value="1"/>
</dbReference>
<feature type="region of interest" description="Disordered" evidence="7">
    <location>
        <begin position="31"/>
        <end position="50"/>
    </location>
</feature>
<dbReference type="AlphaFoldDB" id="A0A852U1S6"/>
<keyword evidence="11" id="KW-1185">Reference proteome</keyword>
<reference evidence="10 11" key="1">
    <citation type="submission" date="2020-07" db="EMBL/GenBank/DDBJ databases">
        <title>Sequencing the genomes of 1000 actinobacteria strains.</title>
        <authorList>
            <person name="Klenk H.-P."/>
        </authorList>
    </citation>
    <scope>NUCLEOTIDE SEQUENCE [LARGE SCALE GENOMIC DNA]</scope>
    <source>
        <strain evidence="10 11">CXB654</strain>
    </source>
</reference>
<dbReference type="InterPro" id="IPR001497">
    <property type="entry name" value="MethylDNA_cys_MeTrfase_AS"/>
</dbReference>
<keyword evidence="4" id="KW-0227">DNA damage</keyword>
<dbReference type="Pfam" id="PF01035">
    <property type="entry name" value="DNA_binding_1"/>
    <property type="match status" value="1"/>
</dbReference>
<dbReference type="SUPFAM" id="SSF46767">
    <property type="entry name" value="Methylated DNA-protein cysteine methyltransferase, C-terminal domain"/>
    <property type="match status" value="1"/>
</dbReference>
<dbReference type="PANTHER" id="PTHR10815:SF13">
    <property type="entry name" value="METHYLATED-DNA--PROTEIN-CYSTEINE METHYLTRANSFERASE"/>
    <property type="match status" value="1"/>
</dbReference>
<evidence type="ECO:0000256" key="7">
    <source>
        <dbReference type="SAM" id="MobiDB-lite"/>
    </source>
</evidence>
<feature type="domain" description="Methylguanine DNA methyltransferase ribonuclease-like" evidence="9">
    <location>
        <begin position="56"/>
        <end position="130"/>
    </location>
</feature>
<feature type="compositionally biased region" description="Basic and acidic residues" evidence="7">
    <location>
        <begin position="39"/>
        <end position="50"/>
    </location>
</feature>
<dbReference type="SUPFAM" id="SSF53155">
    <property type="entry name" value="Methylated DNA-protein cysteine methyltransferase domain"/>
    <property type="match status" value="1"/>
</dbReference>
<keyword evidence="2 10" id="KW-0489">Methyltransferase</keyword>
<protein>
    <submittedName>
        <fullName evidence="10">Methylated-DNA-[protein]-cysteine S-methyltransferase</fullName>
        <ecNumber evidence="10">2.1.1.63</ecNumber>
    </submittedName>
</protein>
<dbReference type="PANTHER" id="PTHR10815">
    <property type="entry name" value="METHYLATED-DNA--PROTEIN-CYSTEINE METHYLTRANSFERASE"/>
    <property type="match status" value="1"/>
</dbReference>
<evidence type="ECO:0000256" key="3">
    <source>
        <dbReference type="ARBA" id="ARBA00022679"/>
    </source>
</evidence>
<name>A0A852U1S6_9ACTN</name>
<dbReference type="InterPro" id="IPR014048">
    <property type="entry name" value="MethylDNA_cys_MeTrfase_DNA-bd"/>
</dbReference>
<evidence type="ECO:0000256" key="5">
    <source>
        <dbReference type="ARBA" id="ARBA00023204"/>
    </source>
</evidence>
<evidence type="ECO:0000256" key="6">
    <source>
        <dbReference type="ARBA" id="ARBA00049348"/>
    </source>
</evidence>